<keyword evidence="2" id="KW-1185">Reference proteome</keyword>
<organism evidence="1 2">
    <name type="scientific">Riccia fluitans</name>
    <dbReference type="NCBI Taxonomy" id="41844"/>
    <lineage>
        <taxon>Eukaryota</taxon>
        <taxon>Viridiplantae</taxon>
        <taxon>Streptophyta</taxon>
        <taxon>Embryophyta</taxon>
        <taxon>Marchantiophyta</taxon>
        <taxon>Marchantiopsida</taxon>
        <taxon>Marchantiidae</taxon>
        <taxon>Marchantiales</taxon>
        <taxon>Ricciaceae</taxon>
        <taxon>Riccia</taxon>
    </lineage>
</organism>
<dbReference type="Proteomes" id="UP001605036">
    <property type="component" value="Unassembled WGS sequence"/>
</dbReference>
<dbReference type="AlphaFoldDB" id="A0ABD1Y8K3"/>
<protein>
    <submittedName>
        <fullName evidence="1">Uncharacterized protein</fullName>
    </submittedName>
</protein>
<gene>
    <name evidence="1" type="ORF">R1flu_002122</name>
</gene>
<sequence length="77" mass="8324">MDRSEPKTDALLKDAGPVCCSGYRSAVDQRNDKTTKCPVERKSAPIATTRARRAFTTITTGCAARDSSTSLSLKEDD</sequence>
<evidence type="ECO:0000313" key="1">
    <source>
        <dbReference type="EMBL" id="KAL2621917.1"/>
    </source>
</evidence>
<comment type="caution">
    <text evidence="1">The sequence shown here is derived from an EMBL/GenBank/DDBJ whole genome shotgun (WGS) entry which is preliminary data.</text>
</comment>
<reference evidence="1 2" key="1">
    <citation type="submission" date="2024-09" db="EMBL/GenBank/DDBJ databases">
        <title>Chromosome-scale assembly of Riccia fluitans.</title>
        <authorList>
            <person name="Paukszto L."/>
            <person name="Sawicki J."/>
            <person name="Karawczyk K."/>
            <person name="Piernik-Szablinska J."/>
            <person name="Szczecinska M."/>
            <person name="Mazdziarz M."/>
        </authorList>
    </citation>
    <scope>NUCLEOTIDE SEQUENCE [LARGE SCALE GENOMIC DNA]</scope>
    <source>
        <strain evidence="1">Rf_01</strain>
        <tissue evidence="1">Aerial parts of the thallus</tissue>
    </source>
</reference>
<accession>A0ABD1Y8K3</accession>
<name>A0ABD1Y8K3_9MARC</name>
<proteinExistence type="predicted"/>
<dbReference type="EMBL" id="JBHFFA010000006">
    <property type="protein sequence ID" value="KAL2621917.1"/>
    <property type="molecule type" value="Genomic_DNA"/>
</dbReference>
<evidence type="ECO:0000313" key="2">
    <source>
        <dbReference type="Proteomes" id="UP001605036"/>
    </source>
</evidence>